<dbReference type="AlphaFoldDB" id="A0A162UL07"/>
<protein>
    <submittedName>
        <fullName evidence="2">Copper chaperone CopZ</fullName>
    </submittedName>
</protein>
<proteinExistence type="predicted"/>
<dbReference type="SUPFAM" id="SSF55008">
    <property type="entry name" value="HMA, heavy metal-associated domain"/>
    <property type="match status" value="1"/>
</dbReference>
<evidence type="ECO:0000259" key="1">
    <source>
        <dbReference type="PROSITE" id="PS50846"/>
    </source>
</evidence>
<dbReference type="GO" id="GO:0046872">
    <property type="term" value="F:metal ion binding"/>
    <property type="evidence" value="ECO:0007669"/>
    <property type="project" value="InterPro"/>
</dbReference>
<feature type="domain" description="HMA" evidence="1">
    <location>
        <begin position="1"/>
        <end position="66"/>
    </location>
</feature>
<reference evidence="2 3" key="1">
    <citation type="submission" date="2016-04" db="EMBL/GenBank/DDBJ databases">
        <title>Genome sequence of Clostridium magnum DSM 2767.</title>
        <authorList>
            <person name="Poehlein A."/>
            <person name="Uhlig R."/>
            <person name="Fischer R."/>
            <person name="Bahl H."/>
            <person name="Daniel R."/>
        </authorList>
    </citation>
    <scope>NUCLEOTIDE SEQUENCE [LARGE SCALE GENOMIC DNA]</scope>
    <source>
        <strain evidence="2 3">DSM 2767</strain>
    </source>
</reference>
<keyword evidence="3" id="KW-1185">Reference proteome</keyword>
<dbReference type="Pfam" id="PF00403">
    <property type="entry name" value="HMA"/>
    <property type="match status" value="1"/>
</dbReference>
<dbReference type="PROSITE" id="PS50846">
    <property type="entry name" value="HMA_2"/>
    <property type="match status" value="1"/>
</dbReference>
<dbReference type="Proteomes" id="UP000076603">
    <property type="component" value="Unassembled WGS sequence"/>
</dbReference>
<dbReference type="EMBL" id="LWAE01000001">
    <property type="protein sequence ID" value="KZL94031.1"/>
    <property type="molecule type" value="Genomic_DNA"/>
</dbReference>
<dbReference type="STRING" id="1121326.CLMAG_10840"/>
<dbReference type="RefSeq" id="WP_066618908.1">
    <property type="nucleotide sequence ID" value="NZ_FQXL01000010.1"/>
</dbReference>
<accession>A0A162UL07</accession>
<name>A0A162UL07_9CLOT</name>
<dbReference type="InterPro" id="IPR036163">
    <property type="entry name" value="HMA_dom_sf"/>
</dbReference>
<dbReference type="CDD" id="cd00371">
    <property type="entry name" value="HMA"/>
    <property type="match status" value="1"/>
</dbReference>
<gene>
    <name evidence="2" type="primary">copZ_1</name>
    <name evidence="2" type="ORF">CLMAG_10840</name>
</gene>
<dbReference type="Gene3D" id="3.30.70.100">
    <property type="match status" value="1"/>
</dbReference>
<evidence type="ECO:0000313" key="2">
    <source>
        <dbReference type="EMBL" id="KZL94031.1"/>
    </source>
</evidence>
<comment type="caution">
    <text evidence="2">The sequence shown here is derived from an EMBL/GenBank/DDBJ whole genome shotgun (WGS) entry which is preliminary data.</text>
</comment>
<dbReference type="InterPro" id="IPR006121">
    <property type="entry name" value="HMA_dom"/>
</dbReference>
<organism evidence="2 3">
    <name type="scientific">Clostridium magnum DSM 2767</name>
    <dbReference type="NCBI Taxonomy" id="1121326"/>
    <lineage>
        <taxon>Bacteria</taxon>
        <taxon>Bacillati</taxon>
        <taxon>Bacillota</taxon>
        <taxon>Clostridia</taxon>
        <taxon>Eubacteriales</taxon>
        <taxon>Clostridiaceae</taxon>
        <taxon>Clostridium</taxon>
    </lineage>
</organism>
<sequence length="71" mass="7982">MKKILTIQGMSCMNCVKQVHDALMELPEVNSVNIDIRTDTVFLDVKGNVDNDKIKNVVDDTGYKVTDIQKV</sequence>
<dbReference type="OrthoDB" id="9813965at2"/>
<dbReference type="PATRIC" id="fig|1121326.3.peg.1045"/>
<evidence type="ECO:0000313" key="3">
    <source>
        <dbReference type="Proteomes" id="UP000076603"/>
    </source>
</evidence>